<evidence type="ECO:0000313" key="2">
    <source>
        <dbReference type="Proteomes" id="UP001139179"/>
    </source>
</evidence>
<sequence>MKHASGAGPAEIQWYNGYERCPHPSRNQTGTVIIFGLEAIVRAFLTEGEAEARERFHLWLESWLCWEQSGGLLYLIGSDVGKGVVPLEKEARLFRDHVGVCFQEVARKAKRVDLIWYGLATQLK</sequence>
<dbReference type="GO" id="GO:0009236">
    <property type="term" value="P:cobalamin biosynthetic process"/>
    <property type="evidence" value="ECO:0007669"/>
    <property type="project" value="InterPro"/>
</dbReference>
<dbReference type="GO" id="GO:0000166">
    <property type="term" value="F:nucleotide binding"/>
    <property type="evidence" value="ECO:0007669"/>
    <property type="project" value="InterPro"/>
</dbReference>
<name>A0A9X2IM97_9BACI</name>
<dbReference type="InterPro" id="IPR027417">
    <property type="entry name" value="P-loop_NTPase"/>
</dbReference>
<dbReference type="Pfam" id="PF02283">
    <property type="entry name" value="CobU"/>
    <property type="match status" value="1"/>
</dbReference>
<accession>A0A9X2IM97</accession>
<gene>
    <name evidence="1" type="ORF">M3202_06145</name>
</gene>
<organism evidence="1 2">
    <name type="scientific">Halalkalibacter oceani</name>
    <dbReference type="NCBI Taxonomy" id="1653776"/>
    <lineage>
        <taxon>Bacteria</taxon>
        <taxon>Bacillati</taxon>
        <taxon>Bacillota</taxon>
        <taxon>Bacilli</taxon>
        <taxon>Bacillales</taxon>
        <taxon>Bacillaceae</taxon>
        <taxon>Halalkalibacter</taxon>
    </lineage>
</organism>
<dbReference type="SUPFAM" id="SSF52540">
    <property type="entry name" value="P-loop containing nucleoside triphosphate hydrolases"/>
    <property type="match status" value="1"/>
</dbReference>
<dbReference type="EMBL" id="JAMBOL010000003">
    <property type="protein sequence ID" value="MCM3713659.1"/>
    <property type="molecule type" value="Genomic_DNA"/>
</dbReference>
<dbReference type="Gene3D" id="3.40.50.300">
    <property type="entry name" value="P-loop containing nucleotide triphosphate hydrolases"/>
    <property type="match status" value="1"/>
</dbReference>
<reference evidence="1" key="1">
    <citation type="submission" date="2022-05" db="EMBL/GenBank/DDBJ databases">
        <title>Comparative Genomics of Spacecraft Associated Microbes.</title>
        <authorList>
            <person name="Tran M.T."/>
            <person name="Wright A."/>
            <person name="Seuylemezian A."/>
            <person name="Eisen J."/>
            <person name="Coil D."/>
        </authorList>
    </citation>
    <scope>NUCLEOTIDE SEQUENCE</scope>
    <source>
        <strain evidence="1">214.1.1</strain>
    </source>
</reference>
<dbReference type="Proteomes" id="UP001139179">
    <property type="component" value="Unassembled WGS sequence"/>
</dbReference>
<dbReference type="RefSeq" id="WP_251222463.1">
    <property type="nucleotide sequence ID" value="NZ_JAMBOL010000003.1"/>
</dbReference>
<keyword evidence="1" id="KW-0548">Nucleotidyltransferase</keyword>
<dbReference type="AlphaFoldDB" id="A0A9X2IM97"/>
<dbReference type="GO" id="GO:0016779">
    <property type="term" value="F:nucleotidyltransferase activity"/>
    <property type="evidence" value="ECO:0007669"/>
    <property type="project" value="UniProtKB-KW"/>
</dbReference>
<keyword evidence="1" id="KW-0418">Kinase</keyword>
<protein>
    <submittedName>
        <fullName evidence="1">Bifunctional adenosylcobinamide kinase/adenosylcobinamide-phosphate guanylyltransferase</fullName>
    </submittedName>
</protein>
<comment type="caution">
    <text evidence="1">The sequence shown here is derived from an EMBL/GenBank/DDBJ whole genome shotgun (WGS) entry which is preliminary data.</text>
</comment>
<dbReference type="GO" id="GO:0043752">
    <property type="term" value="F:adenosylcobinamide kinase activity"/>
    <property type="evidence" value="ECO:0007669"/>
    <property type="project" value="InterPro"/>
</dbReference>
<evidence type="ECO:0000313" key="1">
    <source>
        <dbReference type="EMBL" id="MCM3713659.1"/>
    </source>
</evidence>
<dbReference type="InterPro" id="IPR003203">
    <property type="entry name" value="CobU/CobP"/>
</dbReference>
<proteinExistence type="predicted"/>
<keyword evidence="1" id="KW-0808">Transferase</keyword>
<keyword evidence="2" id="KW-1185">Reference proteome</keyword>